<proteinExistence type="predicted"/>
<dbReference type="PANTHER" id="PTHR36434">
    <property type="entry name" value="MEMBRANE PROTEASE YUGP-RELATED"/>
    <property type="match status" value="1"/>
</dbReference>
<dbReference type="InterPro" id="IPR007395">
    <property type="entry name" value="Zn_peptidase_2"/>
</dbReference>
<keyword evidence="1" id="KW-0812">Transmembrane</keyword>
<dbReference type="RefSeq" id="WP_145115614.1">
    <property type="nucleotide sequence ID" value="NZ_CP036349.1"/>
</dbReference>
<evidence type="ECO:0000313" key="3">
    <source>
        <dbReference type="Proteomes" id="UP000316426"/>
    </source>
</evidence>
<keyword evidence="3" id="KW-1185">Reference proteome</keyword>
<dbReference type="AlphaFoldDB" id="A0A518KD83"/>
<reference evidence="2 3" key="1">
    <citation type="submission" date="2019-02" db="EMBL/GenBank/DDBJ databases">
        <title>Deep-cultivation of Planctomycetes and their phenomic and genomic characterization uncovers novel biology.</title>
        <authorList>
            <person name="Wiegand S."/>
            <person name="Jogler M."/>
            <person name="Boedeker C."/>
            <person name="Pinto D."/>
            <person name="Vollmers J."/>
            <person name="Rivas-Marin E."/>
            <person name="Kohn T."/>
            <person name="Peeters S.H."/>
            <person name="Heuer A."/>
            <person name="Rast P."/>
            <person name="Oberbeckmann S."/>
            <person name="Bunk B."/>
            <person name="Jeske O."/>
            <person name="Meyerdierks A."/>
            <person name="Storesund J.E."/>
            <person name="Kallscheuer N."/>
            <person name="Luecker S."/>
            <person name="Lage O.M."/>
            <person name="Pohl T."/>
            <person name="Merkel B.J."/>
            <person name="Hornburger P."/>
            <person name="Mueller R.-W."/>
            <person name="Bruemmer F."/>
            <person name="Labrenz M."/>
            <person name="Spormann A.M."/>
            <person name="Op den Camp H."/>
            <person name="Overmann J."/>
            <person name="Amann R."/>
            <person name="Jetten M.S.M."/>
            <person name="Mascher T."/>
            <person name="Medema M.H."/>
            <person name="Devos D.P."/>
            <person name="Kaster A.-K."/>
            <person name="Ovreas L."/>
            <person name="Rohde M."/>
            <person name="Galperin M.Y."/>
            <person name="Jogler C."/>
        </authorList>
    </citation>
    <scope>NUCLEOTIDE SEQUENCE [LARGE SCALE GENOMIC DNA]</scope>
    <source>
        <strain evidence="2 3">Spa11</strain>
    </source>
</reference>
<dbReference type="PANTHER" id="PTHR36434:SF1">
    <property type="entry name" value="MEMBRANE PROTEASE YUGP-RELATED"/>
    <property type="match status" value="1"/>
</dbReference>
<organism evidence="2 3">
    <name type="scientific">Botrimarina mediterranea</name>
    <dbReference type="NCBI Taxonomy" id="2528022"/>
    <lineage>
        <taxon>Bacteria</taxon>
        <taxon>Pseudomonadati</taxon>
        <taxon>Planctomycetota</taxon>
        <taxon>Planctomycetia</taxon>
        <taxon>Pirellulales</taxon>
        <taxon>Lacipirellulaceae</taxon>
        <taxon>Botrimarina</taxon>
    </lineage>
</organism>
<dbReference type="Proteomes" id="UP000316426">
    <property type="component" value="Chromosome"/>
</dbReference>
<protein>
    <submittedName>
        <fullName evidence="2">Neutral zinc metallopeptidase</fullName>
    </submittedName>
</protein>
<sequence length="227" mass="24269">MIHFDPMYFVFIAPAFVLALWAQGRTKAAYAAASQVPARLSGAAAARHLLDSAGLQDVGIEAIPGELTDHYDPSHRVLRLSQGVYGERTMAAVGIAAHEAGHALQHAKNYSPLMIRNLAVPAANFGGGLGGLMIIGGAMLNFPALLWAGIAAFSAVVFFQLINLPVEFDASNRAKAQLVSYGIVPQQEMSHVNSVLNAAAWTYVAGTLQSIMILLYYVWRFAGSSNR</sequence>
<evidence type="ECO:0000256" key="1">
    <source>
        <dbReference type="SAM" id="Phobius"/>
    </source>
</evidence>
<feature type="transmembrane region" description="Helical" evidence="1">
    <location>
        <begin position="145"/>
        <end position="166"/>
    </location>
</feature>
<gene>
    <name evidence="2" type="ORF">Spa11_39760</name>
</gene>
<name>A0A518KD83_9BACT</name>
<evidence type="ECO:0000313" key="2">
    <source>
        <dbReference type="EMBL" id="QDV75754.1"/>
    </source>
</evidence>
<feature type="transmembrane region" description="Helical" evidence="1">
    <location>
        <begin position="195"/>
        <end position="219"/>
    </location>
</feature>
<dbReference type="KEGG" id="bmei:Spa11_39760"/>
<accession>A0A518KD83</accession>
<keyword evidence="1" id="KW-0472">Membrane</keyword>
<dbReference type="EMBL" id="CP036349">
    <property type="protein sequence ID" value="QDV75754.1"/>
    <property type="molecule type" value="Genomic_DNA"/>
</dbReference>
<dbReference type="Pfam" id="PF04298">
    <property type="entry name" value="Zn_peptidase_2"/>
    <property type="match status" value="1"/>
</dbReference>
<feature type="transmembrane region" description="Helical" evidence="1">
    <location>
        <begin position="6"/>
        <end position="22"/>
    </location>
</feature>
<feature type="transmembrane region" description="Helical" evidence="1">
    <location>
        <begin position="118"/>
        <end position="139"/>
    </location>
</feature>
<keyword evidence="1" id="KW-1133">Transmembrane helix</keyword>